<evidence type="ECO:0000256" key="9">
    <source>
        <dbReference type="PIRNR" id="PIRNR000774"/>
    </source>
</evidence>
<dbReference type="Proteomes" id="UP001330434">
    <property type="component" value="Chromosome"/>
</dbReference>
<protein>
    <recommendedName>
        <fullName evidence="9">RNA polymerase sigma-54 factor</fullName>
    </recommendedName>
</protein>
<gene>
    <name evidence="13" type="ORF">Bealeia1_01302</name>
</gene>
<evidence type="ECO:0000256" key="3">
    <source>
        <dbReference type="ARBA" id="ARBA00022679"/>
    </source>
</evidence>
<evidence type="ECO:0000256" key="7">
    <source>
        <dbReference type="ARBA" id="ARBA00023125"/>
    </source>
</evidence>
<evidence type="ECO:0000256" key="1">
    <source>
        <dbReference type="ARBA" id="ARBA00008798"/>
    </source>
</evidence>
<keyword evidence="5 9" id="KW-0805">Transcription regulation</keyword>
<proteinExistence type="inferred from homology"/>
<evidence type="ECO:0000256" key="4">
    <source>
        <dbReference type="ARBA" id="ARBA00022695"/>
    </source>
</evidence>
<dbReference type="Pfam" id="PF04963">
    <property type="entry name" value="Sigma54_CBD"/>
    <property type="match status" value="1"/>
</dbReference>
<keyword evidence="4 9" id="KW-0548">Nucleotidyltransferase</keyword>
<comment type="similarity">
    <text evidence="1 9">Belongs to the sigma-54 factor family.</text>
</comment>
<dbReference type="Pfam" id="PF04552">
    <property type="entry name" value="Sigma54_DBD"/>
    <property type="match status" value="1"/>
</dbReference>
<name>A0ABZ2C3V3_9PROT</name>
<dbReference type="InterPro" id="IPR038709">
    <property type="entry name" value="RpoN_core-bd_sf"/>
</dbReference>
<dbReference type="InterPro" id="IPR000394">
    <property type="entry name" value="RNA_pol_sigma_54"/>
</dbReference>
<dbReference type="Gene3D" id="1.10.10.1330">
    <property type="entry name" value="RNA polymerase sigma-54 factor, core-binding domain"/>
    <property type="match status" value="1"/>
</dbReference>
<comment type="function">
    <text evidence="9">Sigma factors are initiation factors that promote the attachment of RNA polymerase to specific initiation sites and are then released.</text>
</comment>
<evidence type="ECO:0000256" key="8">
    <source>
        <dbReference type="ARBA" id="ARBA00023163"/>
    </source>
</evidence>
<feature type="compositionally biased region" description="Acidic residues" evidence="10">
    <location>
        <begin position="60"/>
        <end position="71"/>
    </location>
</feature>
<dbReference type="NCBIfam" id="NF004596">
    <property type="entry name" value="PRK05932.1-3"/>
    <property type="match status" value="1"/>
</dbReference>
<sequence>MPLQQRLDQTQTQTLTMTPQLRLAIELLQMTNLELSQFLENELIQNPLLEHDETTKEEDQTPIDESEETLNLDDSQDHWDSLDGDENNVFQDEKSTLNNIATQDHHFDDGKEFDIEDIREKSLQDYLFEQLRIEAKTPQEHFLGALLIHKISEAGYLEDSLEAIALQMNCLQEEIESALDLIQSFDPPGIGARNLSECLRLQFEQQKSLTPLHAQFLKHLDLLGRGQLKDLQKLLNCDEDALKGLIQDIRALNPKPGATFQFEDPQTRIPDVFVRFDEKSQNWHVELNSETLPKVMMNQKYAALLKLGGTEKDTKTYLNQHFQSANWLLKAIDQRAKTILKVATQIVHHQEDFFKYGIRYLKPLVMKEIADAIEMHESTVSRVTSNKYLATPRGIFEFKFFFTTGINSSAGGDALSSEHVRMRIQNLVENEPPGKPLSDEKLVEILEGEGIEIARRTVAKYRDQLSIPPAFARKRQKVLG</sequence>
<dbReference type="Pfam" id="PF00309">
    <property type="entry name" value="Sigma54_AID"/>
    <property type="match status" value="1"/>
</dbReference>
<keyword evidence="6 9" id="KW-0731">Sigma factor</keyword>
<dbReference type="RefSeq" id="WP_331255895.1">
    <property type="nucleotide sequence ID" value="NZ_CP133270.1"/>
</dbReference>
<evidence type="ECO:0000259" key="12">
    <source>
        <dbReference type="Pfam" id="PF04963"/>
    </source>
</evidence>
<evidence type="ECO:0000256" key="6">
    <source>
        <dbReference type="ARBA" id="ARBA00023082"/>
    </source>
</evidence>
<dbReference type="PIRSF" id="PIRSF000774">
    <property type="entry name" value="RpoN"/>
    <property type="match status" value="1"/>
</dbReference>
<feature type="domain" description="RNA polymerase sigma factor 54 core-binding" evidence="12">
    <location>
        <begin position="119"/>
        <end position="301"/>
    </location>
</feature>
<dbReference type="PRINTS" id="PR00045">
    <property type="entry name" value="SIGMA54FCT"/>
</dbReference>
<keyword evidence="7 9" id="KW-0238">DNA-binding</keyword>
<dbReference type="PANTHER" id="PTHR32248:SF4">
    <property type="entry name" value="RNA POLYMERASE SIGMA-54 FACTOR"/>
    <property type="match status" value="1"/>
</dbReference>
<evidence type="ECO:0000313" key="13">
    <source>
        <dbReference type="EMBL" id="WVX67105.1"/>
    </source>
</evidence>
<accession>A0ABZ2C3V3</accession>
<evidence type="ECO:0000313" key="14">
    <source>
        <dbReference type="Proteomes" id="UP001330434"/>
    </source>
</evidence>
<dbReference type="PROSITE" id="PS00718">
    <property type="entry name" value="SIGMA54_2"/>
    <property type="match status" value="1"/>
</dbReference>
<reference evidence="13 14" key="1">
    <citation type="journal article" date="2024" name="Environ. Microbiol.">
        <title>Novel evolutionary insights on the interactions of the Holosporales (Alphaproteobacteria) with eukaryotic hosts from comparative genomics.</title>
        <authorList>
            <person name="Giovannini M."/>
            <person name="Petroni G."/>
            <person name="Castelli M."/>
        </authorList>
    </citation>
    <scope>NUCLEOTIDE SEQUENCE [LARGE SCALE GENOMIC DNA]</scope>
    <source>
        <strain evidence="13 14">US_Bl 15I1</strain>
    </source>
</reference>
<keyword evidence="14" id="KW-1185">Reference proteome</keyword>
<organism evidence="13 14">
    <name type="scientific">Candidatus Bealeia paramacronuclearis</name>
    <dbReference type="NCBI Taxonomy" id="1921001"/>
    <lineage>
        <taxon>Bacteria</taxon>
        <taxon>Pseudomonadati</taxon>
        <taxon>Pseudomonadota</taxon>
        <taxon>Alphaproteobacteria</taxon>
        <taxon>Holosporales</taxon>
        <taxon>Holosporaceae</taxon>
        <taxon>Candidatus Bealeia</taxon>
    </lineage>
</organism>
<feature type="region of interest" description="Disordered" evidence="10">
    <location>
        <begin position="50"/>
        <end position="87"/>
    </location>
</feature>
<keyword evidence="2 9" id="KW-0240">DNA-directed RNA polymerase</keyword>
<dbReference type="InterPro" id="IPR007046">
    <property type="entry name" value="RNA_pol_sigma_54_core-bd"/>
</dbReference>
<dbReference type="NCBIfam" id="NF009118">
    <property type="entry name" value="PRK12469.1"/>
    <property type="match status" value="1"/>
</dbReference>
<feature type="compositionally biased region" description="Basic and acidic residues" evidence="10">
    <location>
        <begin position="50"/>
        <end position="59"/>
    </location>
</feature>
<dbReference type="EMBL" id="CP133270">
    <property type="protein sequence ID" value="WVX67105.1"/>
    <property type="molecule type" value="Genomic_DNA"/>
</dbReference>
<dbReference type="PANTHER" id="PTHR32248">
    <property type="entry name" value="RNA POLYMERASE SIGMA-54 FACTOR"/>
    <property type="match status" value="1"/>
</dbReference>
<feature type="domain" description="RNA polymerase sigma factor 54 DNA-binding" evidence="11">
    <location>
        <begin position="316"/>
        <end position="475"/>
    </location>
</feature>
<keyword evidence="3 9" id="KW-0808">Transferase</keyword>
<evidence type="ECO:0000259" key="11">
    <source>
        <dbReference type="Pfam" id="PF04552"/>
    </source>
</evidence>
<evidence type="ECO:0000256" key="5">
    <source>
        <dbReference type="ARBA" id="ARBA00023015"/>
    </source>
</evidence>
<keyword evidence="8 9" id="KW-0804">Transcription</keyword>
<dbReference type="PROSITE" id="PS50044">
    <property type="entry name" value="SIGMA54_3"/>
    <property type="match status" value="1"/>
</dbReference>
<evidence type="ECO:0000256" key="2">
    <source>
        <dbReference type="ARBA" id="ARBA00022478"/>
    </source>
</evidence>
<evidence type="ECO:0000256" key="10">
    <source>
        <dbReference type="SAM" id="MobiDB-lite"/>
    </source>
</evidence>
<dbReference type="PROSITE" id="PS00717">
    <property type="entry name" value="SIGMA54_1"/>
    <property type="match status" value="1"/>
</dbReference>
<dbReference type="InterPro" id="IPR007634">
    <property type="entry name" value="RNA_pol_sigma_54_DNA-bd"/>
</dbReference>
<dbReference type="Gene3D" id="1.10.10.60">
    <property type="entry name" value="Homeodomain-like"/>
    <property type="match status" value="1"/>
</dbReference>
<dbReference type="NCBIfam" id="TIGR02395">
    <property type="entry name" value="rpoN_sigma"/>
    <property type="match status" value="1"/>
</dbReference>